<reference evidence="2" key="1">
    <citation type="submission" date="2022-12" db="EMBL/GenBank/DDBJ databases">
        <title>Gycomyces niveus sp.nov.,a novel actinomycete isolated from soil in Shouguan.</title>
        <authorList>
            <person name="Yang X."/>
        </authorList>
    </citation>
    <scope>NUCLEOTIDE SEQUENCE</scope>
    <source>
        <strain evidence="2">NEAU-A15</strain>
    </source>
</reference>
<feature type="compositionally biased region" description="Basic residues" evidence="1">
    <location>
        <begin position="58"/>
        <end position="67"/>
    </location>
</feature>
<comment type="caution">
    <text evidence="2">The sequence shown here is derived from an EMBL/GenBank/DDBJ whole genome shotgun (WGS) entry which is preliminary data.</text>
</comment>
<evidence type="ECO:0000256" key="1">
    <source>
        <dbReference type="SAM" id="MobiDB-lite"/>
    </source>
</evidence>
<dbReference type="Proteomes" id="UP001146067">
    <property type="component" value="Unassembled WGS sequence"/>
</dbReference>
<proteinExistence type="predicted"/>
<protein>
    <submittedName>
        <fullName evidence="2">Uncharacterized protein</fullName>
    </submittedName>
</protein>
<evidence type="ECO:0000313" key="3">
    <source>
        <dbReference type="Proteomes" id="UP001146067"/>
    </source>
</evidence>
<dbReference type="AlphaFoldDB" id="A0A9X3P665"/>
<organism evidence="2 3">
    <name type="scientific">Glycomyces luteolus</name>
    <dbReference type="NCBI Taxonomy" id="2670330"/>
    <lineage>
        <taxon>Bacteria</taxon>
        <taxon>Bacillati</taxon>
        <taxon>Actinomycetota</taxon>
        <taxon>Actinomycetes</taxon>
        <taxon>Glycomycetales</taxon>
        <taxon>Glycomycetaceae</taxon>
        <taxon>Glycomyces</taxon>
    </lineage>
</organism>
<dbReference type="RefSeq" id="WP_270109381.1">
    <property type="nucleotide sequence ID" value="NZ_JAPZVP010000005.1"/>
</dbReference>
<gene>
    <name evidence="2" type="ORF">O1R50_07890</name>
</gene>
<accession>A0A9X3P665</accession>
<keyword evidence="3" id="KW-1185">Reference proteome</keyword>
<sequence>MPTPEAAEQWGFGLWADFVFNPGNEDLAEELLTPEARTAFGIPEGGRAASPTPANGTRRARSTRPNG</sequence>
<feature type="region of interest" description="Disordered" evidence="1">
    <location>
        <begin position="39"/>
        <end position="67"/>
    </location>
</feature>
<name>A0A9X3P665_9ACTN</name>
<dbReference type="EMBL" id="JAPZVP010000005">
    <property type="protein sequence ID" value="MDA1359538.1"/>
    <property type="molecule type" value="Genomic_DNA"/>
</dbReference>
<evidence type="ECO:0000313" key="2">
    <source>
        <dbReference type="EMBL" id="MDA1359538.1"/>
    </source>
</evidence>